<organism evidence="3 4">
    <name type="scientific">Candidatus Phycosocius bacilliformis</name>
    <dbReference type="NCBI Taxonomy" id="1445552"/>
    <lineage>
        <taxon>Bacteria</taxon>
        <taxon>Pseudomonadati</taxon>
        <taxon>Pseudomonadota</taxon>
        <taxon>Alphaproteobacteria</taxon>
        <taxon>Caulobacterales</taxon>
        <taxon>Caulobacterales incertae sedis</taxon>
        <taxon>Candidatus Phycosocius</taxon>
    </lineage>
</organism>
<dbReference type="SUPFAM" id="SSF52091">
    <property type="entry name" value="SpoIIaa-like"/>
    <property type="match status" value="1"/>
</dbReference>
<feature type="transmembrane region" description="Helical" evidence="2">
    <location>
        <begin position="205"/>
        <end position="225"/>
    </location>
</feature>
<gene>
    <name evidence="3" type="primary">mlaE</name>
    <name evidence="3" type="ORF">PbB2_01834</name>
</gene>
<comment type="function">
    <text evidence="1">Could be part of an ABC transporter complex.</text>
</comment>
<sequence>MPDQDAQFELDQSGPVPVLRVMGDWTIQTIGPVDAQLRALRELGDSRPAIVDVSGLDDLDTAGAYVIELSLASSPTAPARMIGDHAVAGRLFNEVRKYVGVKPEIPPPMPVWQELLDRIGRSVVDVYEEAIDTVGFFGETVVAFGKAIANPGRVRWLPTFAVAESAGLNAVPIVVTLSFFIGAVIAFLGKTILQDFGASVFTIELVGYAVLREFGVLITAIILAGRSDSSFTAQIGSMKMTQEIDAMRILGLSPMEMLVIPRVIALLVMFPILTFLAMLAGIAGGAIVTMITLDISPTLFFNRLNDNVGVDQFWAGMGKAPVFAFIIAIIGCRQGLNVESDVISLGQRTTASVVQALFMVIVVEAIFALIYMELGI</sequence>
<dbReference type="GO" id="GO:0043190">
    <property type="term" value="C:ATP-binding cassette (ABC) transporter complex"/>
    <property type="evidence" value="ECO:0007669"/>
    <property type="project" value="InterPro"/>
</dbReference>
<keyword evidence="2" id="KW-0997">Cell inner membrane</keyword>
<keyword evidence="2" id="KW-0472">Membrane</keyword>
<dbReference type="Proteomes" id="UP000245086">
    <property type="component" value="Unassembled WGS sequence"/>
</dbReference>
<evidence type="ECO:0000313" key="4">
    <source>
        <dbReference type="Proteomes" id="UP000245086"/>
    </source>
</evidence>
<comment type="similarity">
    <text evidence="2">Belongs to the MlaE permease family.</text>
</comment>
<dbReference type="InterPro" id="IPR030802">
    <property type="entry name" value="Permease_MalE"/>
</dbReference>
<feature type="transmembrane region" description="Helical" evidence="2">
    <location>
        <begin position="263"/>
        <end position="293"/>
    </location>
</feature>
<dbReference type="NCBIfam" id="TIGR00056">
    <property type="entry name" value="MlaE family lipid ABC transporter permease subunit"/>
    <property type="match status" value="1"/>
</dbReference>
<comment type="caution">
    <text evidence="3">The sequence shown here is derived from an EMBL/GenBank/DDBJ whole genome shotgun (WGS) entry which is preliminary data.</text>
</comment>
<comment type="subcellular location">
    <subcellularLocation>
        <location evidence="2">Cell inner membrane</location>
        <topology evidence="2">Multi-pass membrane protein</topology>
    </subcellularLocation>
</comment>
<protein>
    <submittedName>
        <fullName evidence="3">Putative phospholipid ABC transporter permease protein MlaE</fullName>
    </submittedName>
</protein>
<keyword evidence="2" id="KW-0812">Transmembrane</keyword>
<evidence type="ECO:0000256" key="1">
    <source>
        <dbReference type="ARBA" id="ARBA00003787"/>
    </source>
</evidence>
<accession>A0A2P2EAU0</accession>
<feature type="transmembrane region" description="Helical" evidence="2">
    <location>
        <begin position="313"/>
        <end position="332"/>
    </location>
</feature>
<dbReference type="AlphaFoldDB" id="A0A2P2EAU0"/>
<evidence type="ECO:0000313" key="3">
    <source>
        <dbReference type="EMBL" id="GBF58162.1"/>
    </source>
</evidence>
<keyword evidence="2" id="KW-1133">Transmembrane helix</keyword>
<dbReference type="PANTHER" id="PTHR30188">
    <property type="entry name" value="ABC TRANSPORTER PERMEASE PROTEIN-RELATED"/>
    <property type="match status" value="1"/>
</dbReference>
<keyword evidence="2" id="KW-1003">Cell membrane</keyword>
<keyword evidence="4" id="KW-1185">Reference proteome</keyword>
<feature type="transmembrane region" description="Helical" evidence="2">
    <location>
        <begin position="170"/>
        <end position="193"/>
    </location>
</feature>
<proteinExistence type="inferred from homology"/>
<dbReference type="EMBL" id="BFBR01000005">
    <property type="protein sequence ID" value="GBF58162.1"/>
    <property type="molecule type" value="Genomic_DNA"/>
</dbReference>
<feature type="transmembrane region" description="Helical" evidence="2">
    <location>
        <begin position="353"/>
        <end position="372"/>
    </location>
</feature>
<dbReference type="GO" id="GO:0005548">
    <property type="term" value="F:phospholipid transporter activity"/>
    <property type="evidence" value="ECO:0007669"/>
    <property type="project" value="TreeGrafter"/>
</dbReference>
<dbReference type="PANTHER" id="PTHR30188:SF3">
    <property type="entry name" value="ABC TRANSPORTER PERMEASE"/>
    <property type="match status" value="1"/>
</dbReference>
<name>A0A2P2EAU0_9PROT</name>
<dbReference type="InterPro" id="IPR003453">
    <property type="entry name" value="ABC_MlaE_roteobac"/>
</dbReference>
<reference evidence="3 4" key="1">
    <citation type="journal article" date="2018" name="Genome Announc.">
        <title>Draft Genome Sequence of "Candidatus Phycosocius bacilliformis," an Alphaproteobacterial Ectosymbiont of the Hydrocarbon-Producing Green Alga Botryococcus braunii.</title>
        <authorList>
            <person name="Tanabe Y."/>
            <person name="Yamaguchi H."/>
            <person name="Watanabe M.M."/>
        </authorList>
    </citation>
    <scope>NUCLEOTIDE SEQUENCE [LARGE SCALE GENOMIC DNA]</scope>
    <source>
        <strain evidence="3 4">BOTRYCO-2</strain>
    </source>
</reference>
<dbReference type="Pfam" id="PF02405">
    <property type="entry name" value="MlaE"/>
    <property type="match status" value="1"/>
</dbReference>
<dbReference type="InterPro" id="IPR036513">
    <property type="entry name" value="STAS_dom_sf"/>
</dbReference>
<evidence type="ECO:0000256" key="2">
    <source>
        <dbReference type="RuleBase" id="RU362044"/>
    </source>
</evidence>